<keyword evidence="3" id="KW-0067">ATP-binding</keyword>
<dbReference type="SUPFAM" id="SSF56235">
    <property type="entry name" value="N-terminal nucleophile aminohydrolases (Ntn hydrolases)"/>
    <property type="match status" value="1"/>
</dbReference>
<dbReference type="Gene3D" id="3.40.50.620">
    <property type="entry name" value="HUPs"/>
    <property type="match status" value="1"/>
</dbReference>
<evidence type="ECO:0000259" key="4">
    <source>
        <dbReference type="PROSITE" id="PS51278"/>
    </source>
</evidence>
<evidence type="ECO:0000313" key="5">
    <source>
        <dbReference type="EMBL" id="PUA32711.1"/>
    </source>
</evidence>
<organism evidence="5 6">
    <name type="scientific">Candidatus Terraquivivens tikiterensis</name>
    <dbReference type="NCBI Taxonomy" id="1980982"/>
    <lineage>
        <taxon>Archaea</taxon>
        <taxon>Nitrososphaerota</taxon>
        <taxon>Candidatus Wolframiiraptoraceae</taxon>
        <taxon>Candidatus Terraquivivens</taxon>
    </lineage>
</organism>
<dbReference type="InterPro" id="IPR014729">
    <property type="entry name" value="Rossmann-like_a/b/a_fold"/>
</dbReference>
<dbReference type="PANTHER" id="PTHR11772">
    <property type="entry name" value="ASPARAGINE SYNTHETASE"/>
    <property type="match status" value="1"/>
</dbReference>
<reference evidence="5 6" key="1">
    <citation type="submission" date="2017-04" db="EMBL/GenBank/DDBJ databases">
        <title>Draft Aigarchaeota genome from a New Zealand hot spring.</title>
        <authorList>
            <person name="Reysenbach A.-L."/>
            <person name="Donaho J.A."/>
            <person name="Gerhart J."/>
            <person name="Kelley J.F."/>
            <person name="Kouba K."/>
            <person name="Podar M."/>
            <person name="Stott M."/>
        </authorList>
    </citation>
    <scope>NUCLEOTIDE SEQUENCE [LARGE SCALE GENOMIC DNA]</scope>
    <source>
        <strain evidence="5">NZ13_MG1</strain>
    </source>
</reference>
<evidence type="ECO:0000256" key="3">
    <source>
        <dbReference type="ARBA" id="ARBA00022840"/>
    </source>
</evidence>
<dbReference type="InterPro" id="IPR029055">
    <property type="entry name" value="Ntn_hydrolases_N"/>
</dbReference>
<keyword evidence="1" id="KW-0436">Ligase</keyword>
<dbReference type="GO" id="GO:0005524">
    <property type="term" value="F:ATP binding"/>
    <property type="evidence" value="ECO:0007669"/>
    <property type="project" value="UniProtKB-KW"/>
</dbReference>
<feature type="domain" description="Glutamine amidotransferase type-2" evidence="4">
    <location>
        <begin position="1"/>
        <end position="157"/>
    </location>
</feature>
<dbReference type="InterPro" id="IPR001962">
    <property type="entry name" value="Asn_synthase"/>
</dbReference>
<dbReference type="CDD" id="cd01991">
    <property type="entry name" value="Asn_synthase_B_C"/>
    <property type="match status" value="1"/>
</dbReference>
<dbReference type="SUPFAM" id="SSF52402">
    <property type="entry name" value="Adenine nucleotide alpha hydrolases-like"/>
    <property type="match status" value="1"/>
</dbReference>
<dbReference type="InterPro" id="IPR050795">
    <property type="entry name" value="Asn_Synthetase"/>
</dbReference>
<dbReference type="GO" id="GO:0004066">
    <property type="term" value="F:asparagine synthase (glutamine-hydrolyzing) activity"/>
    <property type="evidence" value="ECO:0007669"/>
    <property type="project" value="InterPro"/>
</dbReference>
<dbReference type="GO" id="GO:0006529">
    <property type="term" value="P:asparagine biosynthetic process"/>
    <property type="evidence" value="ECO:0007669"/>
    <property type="project" value="InterPro"/>
</dbReference>
<keyword evidence="2" id="KW-0547">Nucleotide-binding</keyword>
<dbReference type="Gene3D" id="3.60.20.10">
    <property type="entry name" value="Glutamine Phosphoribosylpyrophosphate, subunit 1, domain 1"/>
    <property type="match status" value="1"/>
</dbReference>
<accession>A0A2R7Y587</accession>
<dbReference type="PROSITE" id="PS51278">
    <property type="entry name" value="GATASE_TYPE_2"/>
    <property type="match status" value="1"/>
</dbReference>
<dbReference type="GO" id="GO:0005829">
    <property type="term" value="C:cytosol"/>
    <property type="evidence" value="ECO:0007669"/>
    <property type="project" value="TreeGrafter"/>
</dbReference>
<proteinExistence type="predicted"/>
<dbReference type="InterPro" id="IPR017932">
    <property type="entry name" value="GATase_2_dom"/>
</dbReference>
<dbReference type="PANTHER" id="PTHR11772:SF2">
    <property type="entry name" value="ASPARAGINE SYNTHETASE [GLUTAMINE-HYDROLYZING]"/>
    <property type="match status" value="1"/>
</dbReference>
<evidence type="ECO:0000256" key="2">
    <source>
        <dbReference type="ARBA" id="ARBA00022741"/>
    </source>
</evidence>
<name>A0A2R7Y587_9ARCH</name>
<dbReference type="EMBL" id="NDWU01000007">
    <property type="protein sequence ID" value="PUA32711.1"/>
    <property type="molecule type" value="Genomic_DNA"/>
</dbReference>
<dbReference type="CDD" id="cd00352">
    <property type="entry name" value="Gn_AT_II"/>
    <property type="match status" value="1"/>
</dbReference>
<comment type="caution">
    <text evidence="5">The sequence shown here is derived from an EMBL/GenBank/DDBJ whole genome shotgun (WGS) entry which is preliminary data.</text>
</comment>
<dbReference type="AlphaFoldDB" id="A0A2R7Y587"/>
<dbReference type="Pfam" id="PF00733">
    <property type="entry name" value="Asn_synthase"/>
    <property type="match status" value="2"/>
</dbReference>
<evidence type="ECO:0000256" key="1">
    <source>
        <dbReference type="ARBA" id="ARBA00022598"/>
    </source>
</evidence>
<dbReference type="Proteomes" id="UP000244066">
    <property type="component" value="Unassembled WGS sequence"/>
</dbReference>
<dbReference type="Pfam" id="PF13537">
    <property type="entry name" value="GATase_7"/>
    <property type="match status" value="1"/>
</dbReference>
<sequence length="440" mass="48217">MLRATGYRWSSLALWLNGDFFDVKGVDELSRLGLRGRACLCSVNLSAYQDSAIALDGEIYNLGDAHGGWRPSTLLGGGLEGVQEKSRMRGLDGSYAFVIMHDGCAVLARDPVGTRPLYVASDGRGNAFATERKALLAADFQGIRPLKPGHVAFADKHGLRELEFYNLPEELRTLRPFTGPSQEIASILLENLRCAVAKMVKGKKVGVLFSGGLDSSIIAKLSSDLGMGPRLVCAGLPTSKDVLRAKRVAEVLGLELHVRELDEGEIEKALPEIARITGRPSPLDVSIATPLYFASMEAKEAGLDRVLVGQGADEAFAGYKRYEKVLEKCGYELLGEELLKDVSQLYEKNLERDYNTYLACSVEPAYPYLDVAVLKCAFMIPVREKLKVDAVGYSRKHILRVVGKMLGLPEYVVSMPKSAIQYGSGVWKVVKRVLKNARLM</sequence>
<protein>
    <recommendedName>
        <fullName evidence="4">Glutamine amidotransferase type-2 domain-containing protein</fullName>
    </recommendedName>
</protein>
<evidence type="ECO:0000313" key="6">
    <source>
        <dbReference type="Proteomes" id="UP000244066"/>
    </source>
</evidence>
<gene>
    <name evidence="5" type="ORF">B9J98_03820</name>
</gene>